<dbReference type="OrthoDB" id="1043025at2759"/>
<dbReference type="SUPFAM" id="SSF56112">
    <property type="entry name" value="Protein kinase-like (PK-like)"/>
    <property type="match status" value="1"/>
</dbReference>
<keyword evidence="3" id="KW-0808">Transferase</keyword>
<dbReference type="Gene3D" id="1.10.510.10">
    <property type="entry name" value="Transferase(Phosphotransferase) domain 1"/>
    <property type="match status" value="1"/>
</dbReference>
<organism evidence="10 11">
    <name type="scientific">Protomyces lactucae-debilis</name>
    <dbReference type="NCBI Taxonomy" id="2754530"/>
    <lineage>
        <taxon>Eukaryota</taxon>
        <taxon>Fungi</taxon>
        <taxon>Dikarya</taxon>
        <taxon>Ascomycota</taxon>
        <taxon>Taphrinomycotina</taxon>
        <taxon>Taphrinomycetes</taxon>
        <taxon>Taphrinales</taxon>
        <taxon>Protomycetaceae</taxon>
        <taxon>Protomyces</taxon>
    </lineage>
</organism>
<feature type="compositionally biased region" description="Basic and acidic residues" evidence="8">
    <location>
        <begin position="1304"/>
        <end position="1314"/>
    </location>
</feature>
<dbReference type="EMBL" id="MCFI01000026">
    <property type="protein sequence ID" value="ORY75407.1"/>
    <property type="molecule type" value="Genomic_DNA"/>
</dbReference>
<dbReference type="InterPro" id="IPR000719">
    <property type="entry name" value="Prot_kinase_dom"/>
</dbReference>
<dbReference type="PANTHER" id="PTHR48016">
    <property type="entry name" value="MAP KINASE KINASE KINASE SSK2-RELATED-RELATED"/>
    <property type="match status" value="1"/>
</dbReference>
<dbReference type="GO" id="GO:0005524">
    <property type="term" value="F:ATP binding"/>
    <property type="evidence" value="ECO:0007669"/>
    <property type="project" value="UniProtKB-UniRule"/>
</dbReference>
<dbReference type="GeneID" id="63784709"/>
<evidence type="ECO:0000256" key="8">
    <source>
        <dbReference type="SAM" id="MobiDB-lite"/>
    </source>
</evidence>
<feature type="binding site" evidence="7">
    <location>
        <position position="977"/>
    </location>
    <ligand>
        <name>ATP</name>
        <dbReference type="ChEBI" id="CHEBI:30616"/>
    </ligand>
</feature>
<evidence type="ECO:0000256" key="2">
    <source>
        <dbReference type="ARBA" id="ARBA00022527"/>
    </source>
</evidence>
<dbReference type="PROSITE" id="PS50011">
    <property type="entry name" value="PROTEIN_KINASE_DOM"/>
    <property type="match status" value="1"/>
</dbReference>
<dbReference type="Pfam" id="PF00069">
    <property type="entry name" value="Pkinase"/>
    <property type="match status" value="1"/>
</dbReference>
<evidence type="ECO:0000256" key="4">
    <source>
        <dbReference type="ARBA" id="ARBA00022741"/>
    </source>
</evidence>
<dbReference type="InterPro" id="IPR011009">
    <property type="entry name" value="Kinase-like_dom_sf"/>
</dbReference>
<evidence type="ECO:0000259" key="9">
    <source>
        <dbReference type="PROSITE" id="PS50011"/>
    </source>
</evidence>
<feature type="region of interest" description="Disordered" evidence="8">
    <location>
        <begin position="864"/>
        <end position="883"/>
    </location>
</feature>
<evidence type="ECO:0000256" key="7">
    <source>
        <dbReference type="PROSITE-ProRule" id="PRU10141"/>
    </source>
</evidence>
<feature type="region of interest" description="Disordered" evidence="8">
    <location>
        <begin position="1284"/>
        <end position="1314"/>
    </location>
</feature>
<evidence type="ECO:0000313" key="10">
    <source>
        <dbReference type="EMBL" id="ORY75407.1"/>
    </source>
</evidence>
<evidence type="ECO:0000313" key="11">
    <source>
        <dbReference type="Proteomes" id="UP000193685"/>
    </source>
</evidence>
<gene>
    <name evidence="10" type="ORF">BCR37DRAFT_352181</name>
</gene>
<evidence type="ECO:0000256" key="3">
    <source>
        <dbReference type="ARBA" id="ARBA00022679"/>
    </source>
</evidence>
<comment type="caution">
    <text evidence="10">The sequence shown here is derived from an EMBL/GenBank/DDBJ whole genome shotgun (WGS) entry which is preliminary data.</text>
</comment>
<dbReference type="InterPro" id="IPR045801">
    <property type="entry name" value="MEKK4_N"/>
</dbReference>
<dbReference type="Pfam" id="PF19431">
    <property type="entry name" value="MEKK4_N"/>
    <property type="match status" value="1"/>
</dbReference>
<keyword evidence="4 7" id="KW-0547">Nucleotide-binding</keyword>
<feature type="region of interest" description="Disordered" evidence="8">
    <location>
        <begin position="1"/>
        <end position="62"/>
    </location>
</feature>
<dbReference type="GO" id="GO:0038066">
    <property type="term" value="P:p38MAPK cascade"/>
    <property type="evidence" value="ECO:0007669"/>
    <property type="project" value="TreeGrafter"/>
</dbReference>
<dbReference type="InterPro" id="IPR050538">
    <property type="entry name" value="MAP_kinase_kinase_kinase"/>
</dbReference>
<dbReference type="STRING" id="56484.A0A1Y2EV67"/>
<dbReference type="Proteomes" id="UP000193685">
    <property type="component" value="Unassembled WGS sequence"/>
</dbReference>
<dbReference type="PROSITE" id="PS00107">
    <property type="entry name" value="PROTEIN_KINASE_ATP"/>
    <property type="match status" value="1"/>
</dbReference>
<dbReference type="InterPro" id="IPR008271">
    <property type="entry name" value="Ser/Thr_kinase_AS"/>
</dbReference>
<dbReference type="OMA" id="PPCVDEN"/>
<dbReference type="RefSeq" id="XP_040722280.1">
    <property type="nucleotide sequence ID" value="XM_040868110.1"/>
</dbReference>
<comment type="similarity">
    <text evidence="1">Belongs to the protein kinase superfamily. STE Ser/Thr protein kinase family. MAP kinase kinase kinase subfamily.</text>
</comment>
<dbReference type="GO" id="GO:0004674">
    <property type="term" value="F:protein serine/threonine kinase activity"/>
    <property type="evidence" value="ECO:0007669"/>
    <property type="project" value="UniProtKB-KW"/>
</dbReference>
<protein>
    <recommendedName>
        <fullName evidence="9">Protein kinase domain-containing protein</fullName>
    </recommendedName>
</protein>
<dbReference type="SMART" id="SM00220">
    <property type="entry name" value="S_TKc"/>
    <property type="match status" value="1"/>
</dbReference>
<proteinExistence type="inferred from homology"/>
<dbReference type="InterPro" id="IPR017441">
    <property type="entry name" value="Protein_kinase_ATP_BS"/>
</dbReference>
<evidence type="ECO:0000256" key="5">
    <source>
        <dbReference type="ARBA" id="ARBA00022777"/>
    </source>
</evidence>
<keyword evidence="5" id="KW-0418">Kinase</keyword>
<accession>A0A1Y2EV67</accession>
<reference evidence="10 11" key="1">
    <citation type="submission" date="2016-07" db="EMBL/GenBank/DDBJ databases">
        <title>Pervasive Adenine N6-methylation of Active Genes in Fungi.</title>
        <authorList>
            <consortium name="DOE Joint Genome Institute"/>
            <person name="Mondo S.J."/>
            <person name="Dannebaum R.O."/>
            <person name="Kuo R.C."/>
            <person name="Labutti K."/>
            <person name="Haridas S."/>
            <person name="Kuo A."/>
            <person name="Salamov A."/>
            <person name="Ahrendt S.R."/>
            <person name="Lipzen A."/>
            <person name="Sullivan W."/>
            <person name="Andreopoulos W.B."/>
            <person name="Clum A."/>
            <person name="Lindquist E."/>
            <person name="Daum C."/>
            <person name="Ramamoorthy G.K."/>
            <person name="Gryganskyi A."/>
            <person name="Culley D."/>
            <person name="Magnuson J.K."/>
            <person name="James T.Y."/>
            <person name="O'Malley M.A."/>
            <person name="Stajich J.E."/>
            <person name="Spatafora J.W."/>
            <person name="Visel A."/>
            <person name="Grigoriev I.V."/>
        </authorList>
    </citation>
    <scope>NUCLEOTIDE SEQUENCE [LARGE SCALE GENOMIC DNA]</scope>
    <source>
        <strain evidence="10 11">12-1054</strain>
    </source>
</reference>
<name>A0A1Y2EV67_PROLT</name>
<feature type="domain" description="Protein kinase" evidence="9">
    <location>
        <begin position="948"/>
        <end position="1214"/>
    </location>
</feature>
<keyword evidence="2" id="KW-0723">Serine/threonine-protein kinase</keyword>
<dbReference type="CDD" id="cd06626">
    <property type="entry name" value="STKc_MEKK4"/>
    <property type="match status" value="1"/>
</dbReference>
<evidence type="ECO:0000256" key="6">
    <source>
        <dbReference type="ARBA" id="ARBA00022840"/>
    </source>
</evidence>
<evidence type="ECO:0000256" key="1">
    <source>
        <dbReference type="ARBA" id="ARBA00006529"/>
    </source>
</evidence>
<sequence>MNHFVQTRRPMLVTRPSSLYAPNRAPTQGSAPVDESGSTAAAHRPAYGHRNSTRSSSGRAAFKAQERDYVQNLRRQEPDNDYYEAGLSQFQLGDSPEDEDDELDLEFGYTGGIDDLDMRFNLSEDCLTMEDPETDLSVPANRERLEWLTMLASVLTGEVVKSEKKRLQGAPGTSLDGKLMSDLWLGLKAKALGRNLQDQTRIIEDARSAMDSTLEAVTRFQVRSKNVTELTPWDQVAEMVQKLEECESMYPSRAAMIEAKPIVASEVFVQNVDALISWTTVTQFIHTAISILKNWTGNDELDVTQPGQTGVDGTVPGLTDGSSFIERVLKENGLQRTFEKKSLSGIDTLVSKAKNTMISNSATFSAMHLPPYLDELLLLINFPTKLIEEALKLRLVYAKRLEDPTMLMVDQMIEDFVMLLNVAVDIKDQYVKVTAPEPGWLLPPCIDENFDLVVLDTLEFYFKLLNWKLGSSANGSHFKEAEILEDQYAFLDRIAKFVEGGNIHVAEQFSALTNKLIGRVLGEFKSQLAGPKSKTASEMRKHYSALLENTRLRHRKLLRFSKTLSTRFENATEYSIDNQQAWNDLVANLIDTGHSFAYTAAVEHDGIYIIADPSLSERPEMIKKILRTCAEEDLDSEAGNIGGSYVLIMCPPETLSWQGHVVEVNVPDPQLDIKAGRLRLVADGSQQCLARANLAFGQLSQGLVSVVVPRRANLPRVNRELTKIQKASYRLSNAIMDSVQIIRNAVKGLGCEDLVQNTFSFATEFGQRSLRYMDPSRRVQHNMKLIGLAIDWVSFICDDCDGSDRKTFKWTVIALEFAMMMIRGKNILVISEDSFSRLQRKVARCMTLLISHFDIMGARSAAQSAREKSESMKNRKQSLYDQNGRPADHELLQIMKADLLKQLDELEQRRREHQEEHQMTGKVLDDTISENRSLMYLASSLSNITMRWQQGRFIGGGSFGNVYQGVNLDTGEVMAVKEIRLQDPQSISSIVKSIKDEMTVLEMLNHPNIVSYYGVEVHRDKVYIFMELCQGGSLAAQLEHGRIAEETVIQVYTLQMLEGLAHLHERGIVHRDIKPENVLLDHNGIIKFVDFGAAKVIVKRGKTKAAAKTQVNSMTGTPMYMAPEIITGGDKGRQGAMDIWALGCCILEMATAQRPWSTLDNEWAIMYHIAGGHAPTFPTLEQLSQRGQDFLSRCFETDAGIRASAVELLNDPWMIDIRQNTGMAMPGTPASDYSGSGYGTGSLSAGSYSPRSATATGSVSESGQVLLASMKGYASELNLAKVGNDIPNKVETEERSVAQPLKELSSERDDGVEV</sequence>
<dbReference type="PROSITE" id="PS00108">
    <property type="entry name" value="PROTEIN_KINASE_ST"/>
    <property type="match status" value="1"/>
</dbReference>
<dbReference type="PANTHER" id="PTHR48016:SF32">
    <property type="entry name" value="MITOGEN-ACTIVATED PROTEIN KINASE KINASE KINASE 4"/>
    <property type="match status" value="1"/>
</dbReference>
<keyword evidence="11" id="KW-1185">Reference proteome</keyword>
<keyword evidence="6 7" id="KW-0067">ATP-binding</keyword>